<comment type="caution">
    <text evidence="1">The sequence shown here is derived from an EMBL/GenBank/DDBJ whole genome shotgun (WGS) entry which is preliminary data.</text>
</comment>
<name>A0ABP9UWM0_9BACT</name>
<evidence type="ECO:0008006" key="3">
    <source>
        <dbReference type="Google" id="ProtNLM"/>
    </source>
</evidence>
<reference evidence="1 2" key="1">
    <citation type="submission" date="2024-02" db="EMBL/GenBank/DDBJ databases">
        <title>Rubritalea halochordaticola NBRC 107102.</title>
        <authorList>
            <person name="Ichikawa N."/>
            <person name="Katano-Makiyama Y."/>
            <person name="Hidaka K."/>
        </authorList>
    </citation>
    <scope>NUCLEOTIDE SEQUENCE [LARGE SCALE GENOMIC DNA]</scope>
    <source>
        <strain evidence="1 2">NBRC 107102</strain>
    </source>
</reference>
<dbReference type="Proteomes" id="UP001424741">
    <property type="component" value="Unassembled WGS sequence"/>
</dbReference>
<evidence type="ECO:0000313" key="1">
    <source>
        <dbReference type="EMBL" id="GAA5494866.1"/>
    </source>
</evidence>
<gene>
    <name evidence="1" type="ORF">Rhal01_01030</name>
</gene>
<keyword evidence="2" id="KW-1185">Reference proteome</keyword>
<organism evidence="1 2">
    <name type="scientific">Rubritalea halochordaticola</name>
    <dbReference type="NCBI Taxonomy" id="714537"/>
    <lineage>
        <taxon>Bacteria</taxon>
        <taxon>Pseudomonadati</taxon>
        <taxon>Verrucomicrobiota</taxon>
        <taxon>Verrucomicrobiia</taxon>
        <taxon>Verrucomicrobiales</taxon>
        <taxon>Rubritaleaceae</taxon>
        <taxon>Rubritalea</taxon>
    </lineage>
</organism>
<dbReference type="EMBL" id="BAABRL010000002">
    <property type="protein sequence ID" value="GAA5494866.1"/>
    <property type="molecule type" value="Genomic_DNA"/>
</dbReference>
<sequence length="46" mass="5443">MLMEKRGYRLREYTSIVTQPIENLINLLYDNILLTEQLNECQVLAS</sequence>
<evidence type="ECO:0000313" key="2">
    <source>
        <dbReference type="Proteomes" id="UP001424741"/>
    </source>
</evidence>
<protein>
    <recommendedName>
        <fullName evidence="3">DUF559 domain-containing protein</fullName>
    </recommendedName>
</protein>
<proteinExistence type="predicted"/>
<accession>A0ABP9UWM0</accession>